<accession>A0ABW0N2M7</accession>
<evidence type="ECO:0000313" key="3">
    <source>
        <dbReference type="Proteomes" id="UP001595956"/>
    </source>
</evidence>
<dbReference type="EMBL" id="JBHSMD010000005">
    <property type="protein sequence ID" value="MFC5494655.1"/>
    <property type="molecule type" value="Genomic_DNA"/>
</dbReference>
<reference evidence="3" key="1">
    <citation type="journal article" date="2019" name="Int. J. Syst. Evol. Microbiol.">
        <title>The Global Catalogue of Microorganisms (GCM) 10K type strain sequencing project: providing services to taxonomists for standard genome sequencing and annotation.</title>
        <authorList>
            <consortium name="The Broad Institute Genomics Platform"/>
            <consortium name="The Broad Institute Genome Sequencing Center for Infectious Disease"/>
            <person name="Wu L."/>
            <person name="Ma J."/>
        </authorList>
    </citation>
    <scope>NUCLEOTIDE SEQUENCE [LARGE SCALE GENOMIC DNA]</scope>
    <source>
        <strain evidence="3">KACC 13778</strain>
    </source>
</reference>
<dbReference type="Proteomes" id="UP001595956">
    <property type="component" value="Unassembled WGS sequence"/>
</dbReference>
<evidence type="ECO:0000256" key="1">
    <source>
        <dbReference type="SAM" id="Phobius"/>
    </source>
</evidence>
<keyword evidence="3" id="KW-1185">Reference proteome</keyword>
<feature type="transmembrane region" description="Helical" evidence="1">
    <location>
        <begin position="9"/>
        <end position="32"/>
    </location>
</feature>
<evidence type="ECO:0008006" key="4">
    <source>
        <dbReference type="Google" id="ProtNLM"/>
    </source>
</evidence>
<name>A0ABW0N2M7_9ACTN</name>
<keyword evidence="1" id="KW-1133">Transmembrane helix</keyword>
<gene>
    <name evidence="2" type="ORF">ACFPKY_16185</name>
</gene>
<keyword evidence="1" id="KW-0812">Transmembrane</keyword>
<dbReference type="RefSeq" id="WP_345170631.1">
    <property type="nucleotide sequence ID" value="NZ_BAABFQ010000001.1"/>
</dbReference>
<comment type="caution">
    <text evidence="2">The sequence shown here is derived from an EMBL/GenBank/DDBJ whole genome shotgun (WGS) entry which is preliminary data.</text>
</comment>
<protein>
    <recommendedName>
        <fullName evidence="4">DUF2613 family protein</fullName>
    </recommendedName>
</protein>
<proteinExistence type="predicted"/>
<organism evidence="2 3">
    <name type="scientific">Nocardioides caricicola</name>
    <dbReference type="NCBI Taxonomy" id="634770"/>
    <lineage>
        <taxon>Bacteria</taxon>
        <taxon>Bacillati</taxon>
        <taxon>Actinomycetota</taxon>
        <taxon>Actinomycetes</taxon>
        <taxon>Propionibacteriales</taxon>
        <taxon>Nocardioidaceae</taxon>
        <taxon>Nocardioides</taxon>
    </lineage>
</organism>
<keyword evidence="1" id="KW-0472">Membrane</keyword>
<evidence type="ECO:0000313" key="2">
    <source>
        <dbReference type="EMBL" id="MFC5494655.1"/>
    </source>
</evidence>
<sequence length="51" mass="5342">MALQSSRPLAVALVVLAVIVVGLGAFLLIGLLQDDKTDIDPQNGEVVTLVR</sequence>